<evidence type="ECO:0000256" key="4">
    <source>
        <dbReference type="ARBA" id="ARBA00022764"/>
    </source>
</evidence>
<dbReference type="InterPro" id="IPR006311">
    <property type="entry name" value="TAT_signal"/>
</dbReference>
<organism evidence="5 6">
    <name type="scientific">Phytohabitans suffuscus</name>
    <dbReference type="NCBI Taxonomy" id="624315"/>
    <lineage>
        <taxon>Bacteria</taxon>
        <taxon>Bacillati</taxon>
        <taxon>Actinomycetota</taxon>
        <taxon>Actinomycetes</taxon>
        <taxon>Micromonosporales</taxon>
        <taxon>Micromonosporaceae</taxon>
    </lineage>
</organism>
<reference evidence="5 6" key="2">
    <citation type="submission" date="2020-03" db="EMBL/GenBank/DDBJ databases">
        <authorList>
            <person name="Ichikawa N."/>
            <person name="Kimura A."/>
            <person name="Kitahashi Y."/>
            <person name="Uohara A."/>
        </authorList>
    </citation>
    <scope>NUCLEOTIDE SEQUENCE [LARGE SCALE GENOMIC DNA]</scope>
    <source>
        <strain evidence="5 6">NBRC 105367</strain>
    </source>
</reference>
<dbReference type="AlphaFoldDB" id="A0A6F8YG06"/>
<comment type="subcellular location">
    <subcellularLocation>
        <location evidence="1">Periplasm</location>
    </subcellularLocation>
</comment>
<keyword evidence="4" id="KW-0574">Periplasm</keyword>
<evidence type="ECO:0000313" key="5">
    <source>
        <dbReference type="EMBL" id="BCB85074.1"/>
    </source>
</evidence>
<sequence length="407" mass="44598">MRPSHSSLSPEAMALVSASRLSRRTLVRGAMATGALATAGGLLTACGTEGTAQSADSCVSEDTSATDKKLAFSNWPQYLDVDEKDESKHPTLISFQESAGIQVTYTEDVNDNDEFFGKVQNQLSGCQPTDRDIFVLTDWMAARLIRLGWLQKLNKANLPNVQANLLRSLRARPFDKNDEYAVPWQSGLTGIAYNGSVTGEVRTIDELLTRADLKGKVTFLTEMRDTMGLMLLSSGHDPSNFTEAQFDDSLEKLKRGVSSGQIRKFTGNDYTSELTKGDIAACVAWSGDVIQLSAENDKIKFVAPDSGLMLWSDNMLVPNKAAHKANAEKLIDYYYDPSVAAELAAYVNYICPVQGAQEKITEIDPELAENPLIFPDDATLNKTKVFMALDEAQERSYSTKFQQAIGA</sequence>
<dbReference type="KEGG" id="psuu:Psuf_023870"/>
<keyword evidence="6" id="KW-1185">Reference proteome</keyword>
<dbReference type="GO" id="GO:0015846">
    <property type="term" value="P:polyamine transport"/>
    <property type="evidence" value="ECO:0007669"/>
    <property type="project" value="InterPro"/>
</dbReference>
<dbReference type="PANTHER" id="PTHR30222:SF17">
    <property type="entry name" value="SPERMIDINE_PUTRESCINE-BINDING PERIPLASMIC PROTEIN"/>
    <property type="match status" value="1"/>
</dbReference>
<keyword evidence="2" id="KW-0813">Transport</keyword>
<accession>A0A6F8YG06</accession>
<dbReference type="InterPro" id="IPR006059">
    <property type="entry name" value="SBP"/>
</dbReference>
<protein>
    <submittedName>
        <fullName evidence="5">ABC transporter substrate-binding protein</fullName>
    </submittedName>
</protein>
<dbReference type="PRINTS" id="PR00909">
    <property type="entry name" value="SPERMDNBNDNG"/>
</dbReference>
<dbReference type="Gene3D" id="3.40.190.10">
    <property type="entry name" value="Periplasmic binding protein-like II"/>
    <property type="match status" value="2"/>
</dbReference>
<evidence type="ECO:0000256" key="2">
    <source>
        <dbReference type="ARBA" id="ARBA00022448"/>
    </source>
</evidence>
<dbReference type="EMBL" id="AP022871">
    <property type="protein sequence ID" value="BCB85074.1"/>
    <property type="molecule type" value="Genomic_DNA"/>
</dbReference>
<reference evidence="5 6" key="1">
    <citation type="submission" date="2020-03" db="EMBL/GenBank/DDBJ databases">
        <title>Whole genome shotgun sequence of Phytohabitans suffuscus NBRC 105367.</title>
        <authorList>
            <person name="Komaki H."/>
            <person name="Tamura T."/>
        </authorList>
    </citation>
    <scope>NUCLEOTIDE SEQUENCE [LARGE SCALE GENOMIC DNA]</scope>
    <source>
        <strain evidence="5 6">NBRC 105367</strain>
    </source>
</reference>
<evidence type="ECO:0000256" key="1">
    <source>
        <dbReference type="ARBA" id="ARBA00004418"/>
    </source>
</evidence>
<evidence type="ECO:0000256" key="3">
    <source>
        <dbReference type="ARBA" id="ARBA00022729"/>
    </source>
</evidence>
<gene>
    <name evidence="5" type="ORF">Psuf_023870</name>
</gene>
<dbReference type="PANTHER" id="PTHR30222">
    <property type="entry name" value="SPERMIDINE/PUTRESCINE-BINDING PERIPLASMIC PROTEIN"/>
    <property type="match status" value="1"/>
</dbReference>
<dbReference type="GO" id="GO:0019808">
    <property type="term" value="F:polyamine binding"/>
    <property type="evidence" value="ECO:0007669"/>
    <property type="project" value="InterPro"/>
</dbReference>
<proteinExistence type="predicted"/>
<keyword evidence="3" id="KW-0732">Signal</keyword>
<dbReference type="SUPFAM" id="SSF53850">
    <property type="entry name" value="Periplasmic binding protein-like II"/>
    <property type="match status" value="1"/>
</dbReference>
<evidence type="ECO:0000313" key="6">
    <source>
        <dbReference type="Proteomes" id="UP000503011"/>
    </source>
</evidence>
<name>A0A6F8YG06_9ACTN</name>
<dbReference type="GO" id="GO:0042597">
    <property type="term" value="C:periplasmic space"/>
    <property type="evidence" value="ECO:0007669"/>
    <property type="project" value="UniProtKB-SubCell"/>
</dbReference>
<dbReference type="Pfam" id="PF13416">
    <property type="entry name" value="SBP_bac_8"/>
    <property type="match status" value="1"/>
</dbReference>
<dbReference type="CDD" id="cd13590">
    <property type="entry name" value="PBP2_PotD_PotF_like"/>
    <property type="match status" value="1"/>
</dbReference>
<dbReference type="InterPro" id="IPR001188">
    <property type="entry name" value="Sperm_putr-bd"/>
</dbReference>
<dbReference type="PROSITE" id="PS51318">
    <property type="entry name" value="TAT"/>
    <property type="match status" value="1"/>
</dbReference>
<dbReference type="Proteomes" id="UP000503011">
    <property type="component" value="Chromosome"/>
</dbReference>